<comment type="caution">
    <text evidence="6">The sequence shown here is derived from an EMBL/GenBank/DDBJ whole genome shotgun (WGS) entry which is preliminary data.</text>
</comment>
<reference evidence="6 7" key="1">
    <citation type="submission" date="2018-02" db="EMBL/GenBank/DDBJ databases">
        <title>Genomic Encyclopedia of Archaeal and Bacterial Type Strains, Phase II (KMG-II): from individual species to whole genera.</title>
        <authorList>
            <person name="Goeker M."/>
        </authorList>
    </citation>
    <scope>NUCLEOTIDE SEQUENCE [LARGE SCALE GENOMIC DNA]</scope>
    <source>
        <strain evidence="6 7">YU 961-1</strain>
    </source>
</reference>
<dbReference type="Pfam" id="PF13530">
    <property type="entry name" value="SCP2_2"/>
    <property type="match status" value="1"/>
</dbReference>
<feature type="domain" description="N-acetyltransferase" evidence="5">
    <location>
        <begin position="4"/>
        <end position="150"/>
    </location>
</feature>
<feature type="active site" description="Proton donor" evidence="4">
    <location>
        <position position="121"/>
    </location>
</feature>
<dbReference type="PROSITE" id="PS51186">
    <property type="entry name" value="GNAT"/>
    <property type="match status" value="1"/>
</dbReference>
<dbReference type="Proteomes" id="UP000239203">
    <property type="component" value="Unassembled WGS sequence"/>
</dbReference>
<dbReference type="NCBIfam" id="NF002367">
    <property type="entry name" value="PRK01346.1-4"/>
    <property type="match status" value="1"/>
</dbReference>
<dbReference type="RefSeq" id="WP_104478553.1">
    <property type="nucleotide sequence ID" value="NZ_CP154825.1"/>
</dbReference>
<evidence type="ECO:0000259" key="5">
    <source>
        <dbReference type="PROSITE" id="PS51186"/>
    </source>
</evidence>
<dbReference type="GO" id="GO:0034069">
    <property type="term" value="F:aminoglycoside N-acetyltransferase activity"/>
    <property type="evidence" value="ECO:0007669"/>
    <property type="project" value="TreeGrafter"/>
</dbReference>
<feature type="binding site" evidence="4">
    <location>
        <begin position="83"/>
        <end position="85"/>
    </location>
    <ligand>
        <name>acetyl-CoA</name>
        <dbReference type="ChEBI" id="CHEBI:57288"/>
    </ligand>
</feature>
<dbReference type="InterPro" id="IPR025559">
    <property type="entry name" value="Eis_dom"/>
</dbReference>
<dbReference type="GO" id="GO:0030649">
    <property type="term" value="P:aminoglycoside antibiotic catabolic process"/>
    <property type="evidence" value="ECO:0007669"/>
    <property type="project" value="TreeGrafter"/>
</dbReference>
<keyword evidence="3 4" id="KW-0012">Acyltransferase</keyword>
<keyword evidence="7" id="KW-1185">Reference proteome</keyword>
<evidence type="ECO:0000256" key="4">
    <source>
        <dbReference type="HAMAP-Rule" id="MF_01812"/>
    </source>
</evidence>
<dbReference type="OrthoDB" id="8399956at2"/>
<dbReference type="InterPro" id="IPR036527">
    <property type="entry name" value="SCP2_sterol-bd_dom_sf"/>
</dbReference>
<dbReference type="InterPro" id="IPR016181">
    <property type="entry name" value="Acyl_CoA_acyltransferase"/>
</dbReference>
<name>A0A2S6GV04_9PSEU</name>
<dbReference type="PANTHER" id="PTHR37817:SF1">
    <property type="entry name" value="N-ACETYLTRANSFERASE EIS"/>
    <property type="match status" value="1"/>
</dbReference>
<comment type="similarity">
    <text evidence="1 4">Belongs to the acetyltransferase Eis family.</text>
</comment>
<keyword evidence="2 4" id="KW-0808">Transferase</keyword>
<dbReference type="Pfam" id="PF13527">
    <property type="entry name" value="Acetyltransf_9"/>
    <property type="match status" value="1"/>
</dbReference>
<dbReference type="HAMAP" id="MF_01812">
    <property type="entry name" value="Eis"/>
    <property type="match status" value="1"/>
</dbReference>
<evidence type="ECO:0000256" key="3">
    <source>
        <dbReference type="ARBA" id="ARBA00023315"/>
    </source>
</evidence>
<sequence>MDTYTLRELTADDFPAVVDLLGRAFLIEYDSGAIAEKDASLFGSSRNLGAFDGGRLVGNLRVLPREVSVPGRGLVPFDGISMVVVASDHRRRGLLNRLMRETLTEAGTPLAGLWASEAQIYGRFGFGTASEATEFEVPAGAAFRPEIAPDVSSVRELPRDEAMAAVRETYARFAERTPGVLGREGAHWDAHYFEAGKPGVNPRRFAVHPDGYATFRTTVNWGDRGPDGLLELHELVALTPDAYAGLWRYALDVDLVGTVTALGATDELLPLLLANPRAAVRKTHHALHVRLTRVPEALALRTYAADADVVVELADEFCPWNAGRWRLGISGGEATVAATTDPADLSTSSTELGAAFLGGTRLAALAAAGRVQEHTPGAVTVLSRAFQGDRDPFCGEVF</sequence>
<evidence type="ECO:0000313" key="7">
    <source>
        <dbReference type="Proteomes" id="UP000239203"/>
    </source>
</evidence>
<accession>A0A2S6GV04</accession>
<feature type="binding site" evidence="4">
    <location>
        <begin position="116"/>
        <end position="117"/>
    </location>
    <ligand>
        <name>acetyl-CoA</name>
        <dbReference type="ChEBI" id="CHEBI:57288"/>
    </ligand>
</feature>
<protein>
    <submittedName>
        <fullName evidence="6">Putative acetyltransferase</fullName>
    </submittedName>
</protein>
<dbReference type="EMBL" id="PTIX01000004">
    <property type="protein sequence ID" value="PPK69026.1"/>
    <property type="molecule type" value="Genomic_DNA"/>
</dbReference>
<dbReference type="SUPFAM" id="SSF55729">
    <property type="entry name" value="Acyl-CoA N-acyltransferases (Nat)"/>
    <property type="match status" value="1"/>
</dbReference>
<dbReference type="PANTHER" id="PTHR37817">
    <property type="entry name" value="N-ACETYLTRANSFERASE EIS"/>
    <property type="match status" value="1"/>
</dbReference>
<dbReference type="InterPro" id="IPR041380">
    <property type="entry name" value="Acetyltransf_17"/>
</dbReference>
<dbReference type="InterPro" id="IPR051554">
    <property type="entry name" value="Acetyltransferase_Eis"/>
</dbReference>
<proteinExistence type="inferred from homology"/>
<dbReference type="SUPFAM" id="SSF55718">
    <property type="entry name" value="SCP-like"/>
    <property type="match status" value="1"/>
</dbReference>
<organism evidence="6 7">
    <name type="scientific">Actinokineospora auranticolor</name>
    <dbReference type="NCBI Taxonomy" id="155976"/>
    <lineage>
        <taxon>Bacteria</taxon>
        <taxon>Bacillati</taxon>
        <taxon>Actinomycetota</taxon>
        <taxon>Actinomycetes</taxon>
        <taxon>Pseudonocardiales</taxon>
        <taxon>Pseudonocardiaceae</taxon>
        <taxon>Actinokineospora</taxon>
    </lineage>
</organism>
<dbReference type="Gene3D" id="3.30.1050.10">
    <property type="entry name" value="SCP2 sterol-binding domain"/>
    <property type="match status" value="1"/>
</dbReference>
<dbReference type="InterPro" id="IPR022902">
    <property type="entry name" value="NAcTrfase_Eis"/>
</dbReference>
<dbReference type="AlphaFoldDB" id="A0A2S6GV04"/>
<dbReference type="Pfam" id="PF17668">
    <property type="entry name" value="Acetyltransf_17"/>
    <property type="match status" value="1"/>
</dbReference>
<dbReference type="Gene3D" id="3.40.630.30">
    <property type="match status" value="2"/>
</dbReference>
<comment type="subunit">
    <text evidence="4">Homohexamer; trimer of dimers.</text>
</comment>
<evidence type="ECO:0000313" key="6">
    <source>
        <dbReference type="EMBL" id="PPK69026.1"/>
    </source>
</evidence>
<gene>
    <name evidence="6" type="ORF">CLV40_104274</name>
</gene>
<evidence type="ECO:0000256" key="1">
    <source>
        <dbReference type="ARBA" id="ARBA00009213"/>
    </source>
</evidence>
<dbReference type="InterPro" id="IPR000182">
    <property type="entry name" value="GNAT_dom"/>
</dbReference>
<evidence type="ECO:0000256" key="2">
    <source>
        <dbReference type="ARBA" id="ARBA00022679"/>
    </source>
</evidence>
<feature type="binding site" evidence="4">
    <location>
        <begin position="91"/>
        <end position="96"/>
    </location>
    <ligand>
        <name>acetyl-CoA</name>
        <dbReference type="ChEBI" id="CHEBI:57288"/>
    </ligand>
</feature>
<feature type="active site" description="Proton acceptor; via carboxylate" evidence="4">
    <location>
        <position position="398"/>
    </location>
</feature>
<dbReference type="CDD" id="cd04301">
    <property type="entry name" value="NAT_SF"/>
    <property type="match status" value="1"/>
</dbReference>